<reference evidence="3 4" key="1">
    <citation type="journal article" date="2013" name="Front. Plant Sci.">
        <title>The Reference Genome of the Halophytic Plant Eutrema salsugineum.</title>
        <authorList>
            <person name="Yang R."/>
            <person name="Jarvis D.E."/>
            <person name="Chen H."/>
            <person name="Beilstein M.A."/>
            <person name="Grimwood J."/>
            <person name="Jenkins J."/>
            <person name="Shu S."/>
            <person name="Prochnik S."/>
            <person name="Xin M."/>
            <person name="Ma C."/>
            <person name="Schmutz J."/>
            <person name="Wing R.A."/>
            <person name="Mitchell-Olds T."/>
            <person name="Schumaker K.S."/>
            <person name="Wang X."/>
        </authorList>
    </citation>
    <scope>NUCLEOTIDE SEQUENCE [LARGE SCALE GENOMIC DNA]</scope>
</reference>
<dbReference type="EMBL" id="KI517609">
    <property type="protein sequence ID" value="ESQ37209.1"/>
    <property type="molecule type" value="Genomic_DNA"/>
</dbReference>
<dbReference type="eggNOG" id="KOG1072">
    <property type="taxonomic scope" value="Eukaryota"/>
</dbReference>
<dbReference type="SUPFAM" id="SSF117281">
    <property type="entry name" value="Kelch motif"/>
    <property type="match status" value="1"/>
</dbReference>
<dbReference type="OMA" id="SKNKMIW"/>
<name>V4L0R1_EUTSA</name>
<accession>V4L0R1</accession>
<dbReference type="SMART" id="SM00256">
    <property type="entry name" value="FBOX"/>
    <property type="match status" value="1"/>
</dbReference>
<dbReference type="KEGG" id="eus:EUTSA_v10002790mg"/>
<dbReference type="PANTHER" id="PTHR24414">
    <property type="entry name" value="F-BOX/KELCH-REPEAT PROTEIN SKIP4"/>
    <property type="match status" value="1"/>
</dbReference>
<proteinExistence type="predicted"/>
<evidence type="ECO:0000256" key="1">
    <source>
        <dbReference type="SAM" id="MobiDB-lite"/>
    </source>
</evidence>
<feature type="domain" description="F-box" evidence="2">
    <location>
        <begin position="26"/>
        <end position="66"/>
    </location>
</feature>
<dbReference type="AlphaFoldDB" id="V4L0R1"/>
<dbReference type="SUPFAM" id="SSF81383">
    <property type="entry name" value="F-box domain"/>
    <property type="match status" value="1"/>
</dbReference>
<organism evidence="3 4">
    <name type="scientific">Eutrema salsugineum</name>
    <name type="common">Saltwater cress</name>
    <name type="synonym">Sisymbrium salsugineum</name>
    <dbReference type="NCBI Taxonomy" id="72664"/>
    <lineage>
        <taxon>Eukaryota</taxon>
        <taxon>Viridiplantae</taxon>
        <taxon>Streptophyta</taxon>
        <taxon>Embryophyta</taxon>
        <taxon>Tracheophyta</taxon>
        <taxon>Spermatophyta</taxon>
        <taxon>Magnoliopsida</taxon>
        <taxon>eudicotyledons</taxon>
        <taxon>Gunneridae</taxon>
        <taxon>Pentapetalae</taxon>
        <taxon>rosids</taxon>
        <taxon>malvids</taxon>
        <taxon>Brassicales</taxon>
        <taxon>Brassicaceae</taxon>
        <taxon>Eutremeae</taxon>
        <taxon>Eutrema</taxon>
    </lineage>
</organism>
<evidence type="ECO:0000259" key="2">
    <source>
        <dbReference type="SMART" id="SM00256"/>
    </source>
</evidence>
<dbReference type="InterPro" id="IPR001810">
    <property type="entry name" value="F-box_dom"/>
</dbReference>
<dbReference type="InterPro" id="IPR057499">
    <property type="entry name" value="Kelch_FKB95"/>
</dbReference>
<feature type="compositionally biased region" description="Basic residues" evidence="1">
    <location>
        <begin position="1"/>
        <end position="11"/>
    </location>
</feature>
<protein>
    <recommendedName>
        <fullName evidence="2">F-box domain-containing protein</fullName>
    </recommendedName>
</protein>
<dbReference type="InterPro" id="IPR050354">
    <property type="entry name" value="F-box/kelch-repeat_ARATH"/>
</dbReference>
<dbReference type="Pfam" id="PF00646">
    <property type="entry name" value="F-box"/>
    <property type="match status" value="1"/>
</dbReference>
<dbReference type="Gene3D" id="2.120.10.80">
    <property type="entry name" value="Kelch-type beta propeller"/>
    <property type="match status" value="1"/>
</dbReference>
<dbReference type="Proteomes" id="UP000030689">
    <property type="component" value="Unassembled WGS sequence"/>
</dbReference>
<dbReference type="InterPro" id="IPR015915">
    <property type="entry name" value="Kelch-typ_b-propeller"/>
</dbReference>
<keyword evidence="4" id="KW-1185">Reference proteome</keyword>
<dbReference type="Pfam" id="PF25210">
    <property type="entry name" value="Kelch_FKB95"/>
    <property type="match status" value="2"/>
</dbReference>
<dbReference type="PANTHER" id="PTHR24414:SF184">
    <property type="entry name" value="GALACTOSE OXIDASE_KELCH REPEAT SUPERFAMILY PROTEIN"/>
    <property type="match status" value="1"/>
</dbReference>
<evidence type="ECO:0000313" key="3">
    <source>
        <dbReference type="EMBL" id="ESQ37209.1"/>
    </source>
</evidence>
<dbReference type="STRING" id="72664.V4L0R1"/>
<dbReference type="CDD" id="cd22152">
    <property type="entry name" value="F-box_AtAFR-like"/>
    <property type="match status" value="1"/>
</dbReference>
<gene>
    <name evidence="3" type="ORF">EUTSA_v10002790mg</name>
</gene>
<feature type="region of interest" description="Disordered" evidence="1">
    <location>
        <begin position="1"/>
        <end position="24"/>
    </location>
</feature>
<evidence type="ECO:0000313" key="4">
    <source>
        <dbReference type="Proteomes" id="UP000030689"/>
    </source>
</evidence>
<sequence length="302" mass="34663">MSSRKRQRKTTTTKNPTPGSNPIPSLPNDLILSCLARVPRSYYPYLSLVSKSFRSLLASPELYKTRSLLGRTESCLYLCLQFSADPHPRFFTLCRKPKKKKKKKPSGNLLALIPSPCSRAIPSWSCLFEFGSFIWNIGGSVEDGRLHRPSSLSVLHCHSHTWCEAPSMLTEIRWLPVDLLGKIYVQGDDIDSCTSIEVVDENTQTWDFKPRFNWEEALGLTPSYCWIENVKYCYSHHTREFKWYDIKDEMWKNLKGLLGLPKFARSAQVGLANYDGKLTVFWDKGSRSTGYKKMIWCAEISL</sequence>
<dbReference type="Gramene" id="ESQ37209">
    <property type="protein sequence ID" value="ESQ37209"/>
    <property type="gene ID" value="EUTSA_v10002790mg"/>
</dbReference>
<dbReference type="InterPro" id="IPR036047">
    <property type="entry name" value="F-box-like_dom_sf"/>
</dbReference>